<organism evidence="1">
    <name type="scientific">marine metagenome</name>
    <dbReference type="NCBI Taxonomy" id="408172"/>
    <lineage>
        <taxon>unclassified sequences</taxon>
        <taxon>metagenomes</taxon>
        <taxon>ecological metagenomes</taxon>
    </lineage>
</organism>
<reference evidence="1" key="1">
    <citation type="submission" date="2018-05" db="EMBL/GenBank/DDBJ databases">
        <authorList>
            <person name="Lanie J.A."/>
            <person name="Ng W.-L."/>
            <person name="Kazmierczak K.M."/>
            <person name="Andrzejewski T.M."/>
            <person name="Davidsen T.M."/>
            <person name="Wayne K.J."/>
            <person name="Tettelin H."/>
            <person name="Glass J.I."/>
            <person name="Rusch D."/>
            <person name="Podicherti R."/>
            <person name="Tsui H.-C.T."/>
            <person name="Winkler M.E."/>
        </authorList>
    </citation>
    <scope>NUCLEOTIDE SEQUENCE</scope>
</reference>
<accession>A0A382Q4J1</accession>
<gene>
    <name evidence="1" type="ORF">METZ01_LOCUS333170</name>
</gene>
<evidence type="ECO:0000313" key="1">
    <source>
        <dbReference type="EMBL" id="SVC80316.1"/>
    </source>
</evidence>
<proteinExistence type="predicted"/>
<feature type="non-terminal residue" evidence="1">
    <location>
        <position position="68"/>
    </location>
</feature>
<dbReference type="EMBL" id="UINC01111821">
    <property type="protein sequence ID" value="SVC80316.1"/>
    <property type="molecule type" value="Genomic_DNA"/>
</dbReference>
<name>A0A382Q4J1_9ZZZZ</name>
<protein>
    <submittedName>
        <fullName evidence="1">Uncharacterized protein</fullName>
    </submittedName>
</protein>
<sequence length="68" mass="8080">MPKDHVLKLYFYELKKDGKAPDFSEIEINLIPNTGNKKRLELSKGAWYHFKKKNPLKINHDFSTYRGK</sequence>
<dbReference type="AlphaFoldDB" id="A0A382Q4J1"/>